<reference evidence="7" key="1">
    <citation type="submission" date="2021-11" db="EMBL/GenBank/DDBJ databases">
        <title>Cultivation dependent microbiological survey of springs from the worlds oldest radium mine currently devoted to the extraction of radon-saturated water.</title>
        <authorList>
            <person name="Kapinusova G."/>
            <person name="Smrhova T."/>
            <person name="Strejcek M."/>
            <person name="Suman J."/>
            <person name="Jani K."/>
            <person name="Pajer P."/>
            <person name="Uhlik O."/>
        </authorList>
    </citation>
    <scope>NUCLEOTIDE SEQUENCE [LARGE SCALE GENOMIC DNA]</scope>
    <source>
        <strain evidence="7">J379</strain>
    </source>
</reference>
<feature type="region of interest" description="Disordered" evidence="3">
    <location>
        <begin position="258"/>
        <end position="319"/>
    </location>
</feature>
<dbReference type="SUPFAM" id="SSF55347">
    <property type="entry name" value="Glyceraldehyde-3-phosphate dehydrogenase-like, C-terminal domain"/>
    <property type="match status" value="1"/>
</dbReference>
<feature type="compositionally biased region" description="Basic residues" evidence="3">
    <location>
        <begin position="279"/>
        <end position="289"/>
    </location>
</feature>
<protein>
    <submittedName>
        <fullName evidence="6">Gfo/Idh/MocA family oxidoreductase</fullName>
    </submittedName>
</protein>
<evidence type="ECO:0000313" key="6">
    <source>
        <dbReference type="EMBL" id="UUY06003.1"/>
    </source>
</evidence>
<evidence type="ECO:0000256" key="3">
    <source>
        <dbReference type="SAM" id="MobiDB-lite"/>
    </source>
</evidence>
<dbReference type="Proteomes" id="UP001058860">
    <property type="component" value="Chromosome"/>
</dbReference>
<accession>A0ABY5PMR7</accession>
<organism evidence="6 7">
    <name type="scientific">Svornostia abyssi</name>
    <dbReference type="NCBI Taxonomy" id="2898438"/>
    <lineage>
        <taxon>Bacteria</taxon>
        <taxon>Bacillati</taxon>
        <taxon>Actinomycetota</taxon>
        <taxon>Thermoleophilia</taxon>
        <taxon>Solirubrobacterales</taxon>
        <taxon>Baekduiaceae</taxon>
        <taxon>Svornostia</taxon>
    </lineage>
</organism>
<dbReference type="SUPFAM" id="SSF51735">
    <property type="entry name" value="NAD(P)-binding Rossmann-fold domains"/>
    <property type="match status" value="1"/>
</dbReference>
<evidence type="ECO:0000313" key="7">
    <source>
        <dbReference type="Proteomes" id="UP001058860"/>
    </source>
</evidence>
<comment type="similarity">
    <text evidence="1">Belongs to the Gfo/Idh/MocA family.</text>
</comment>
<dbReference type="PANTHER" id="PTHR43708:SF5">
    <property type="entry name" value="CONSERVED EXPRESSED OXIDOREDUCTASE (EUROFUNG)-RELATED"/>
    <property type="match status" value="1"/>
</dbReference>
<name>A0ABY5PMR7_9ACTN</name>
<sequence>MAGRVALIGYGLAGAVFHAPLIAAEPGLQLAGIVTSDEGRRAQARRDHPDAELLASADDVWAARERFDLVVVAAPNRAHVPLARGAVAAGLPVVVDKPLAATADEARAVVAEAAAAGVPLTVFQNRRWDGDLLTVQRLLASGELGAVHRFESRFERWRPQPKAGWRELADPAEGGGVLLDLGSHLVDQALLLFGPATHVYAELDVRRAAARVEDDAFVAITHGSGVRSHLWMSAVAPHLGPRMRVLGERAAYVKEGLDGQENALRDGGSPAGDPDWGARRARPARRRGGRPLGGDRAGRVPALLRAGRRGGAGRGADAG</sequence>
<gene>
    <name evidence="6" type="ORF">LRS13_10955</name>
</gene>
<feature type="domain" description="Gfo/Idh/MocA-like oxidoreductase N-terminal" evidence="4">
    <location>
        <begin position="4"/>
        <end position="122"/>
    </location>
</feature>
<keyword evidence="2" id="KW-0560">Oxidoreductase</keyword>
<dbReference type="Gene3D" id="3.40.50.720">
    <property type="entry name" value="NAD(P)-binding Rossmann-like Domain"/>
    <property type="match status" value="1"/>
</dbReference>
<dbReference type="Pfam" id="PF22725">
    <property type="entry name" value="GFO_IDH_MocA_C3"/>
    <property type="match status" value="1"/>
</dbReference>
<dbReference type="InterPro" id="IPR055170">
    <property type="entry name" value="GFO_IDH_MocA-like_dom"/>
</dbReference>
<evidence type="ECO:0000259" key="4">
    <source>
        <dbReference type="Pfam" id="PF01408"/>
    </source>
</evidence>
<dbReference type="Gene3D" id="3.30.360.10">
    <property type="entry name" value="Dihydrodipicolinate Reductase, domain 2"/>
    <property type="match status" value="1"/>
</dbReference>
<dbReference type="Pfam" id="PF01408">
    <property type="entry name" value="GFO_IDH_MocA"/>
    <property type="match status" value="1"/>
</dbReference>
<evidence type="ECO:0000256" key="2">
    <source>
        <dbReference type="ARBA" id="ARBA00023002"/>
    </source>
</evidence>
<dbReference type="InterPro" id="IPR000683">
    <property type="entry name" value="Gfo/Idh/MocA-like_OxRdtase_N"/>
</dbReference>
<evidence type="ECO:0000259" key="5">
    <source>
        <dbReference type="Pfam" id="PF22725"/>
    </source>
</evidence>
<keyword evidence="7" id="KW-1185">Reference proteome</keyword>
<dbReference type="EMBL" id="CP088295">
    <property type="protein sequence ID" value="UUY06003.1"/>
    <property type="molecule type" value="Genomic_DNA"/>
</dbReference>
<feature type="compositionally biased region" description="Gly residues" evidence="3">
    <location>
        <begin position="309"/>
        <end position="319"/>
    </location>
</feature>
<feature type="domain" description="GFO/IDH/MocA-like oxidoreductase" evidence="5">
    <location>
        <begin position="133"/>
        <end position="252"/>
    </location>
</feature>
<dbReference type="PANTHER" id="PTHR43708">
    <property type="entry name" value="CONSERVED EXPRESSED OXIDOREDUCTASE (EUROFUNG)"/>
    <property type="match status" value="1"/>
</dbReference>
<dbReference type="InterPro" id="IPR051317">
    <property type="entry name" value="Gfo/Idh/MocA_oxidoreduct"/>
</dbReference>
<evidence type="ECO:0000256" key="1">
    <source>
        <dbReference type="ARBA" id="ARBA00010928"/>
    </source>
</evidence>
<dbReference type="InterPro" id="IPR036291">
    <property type="entry name" value="NAD(P)-bd_dom_sf"/>
</dbReference>
<proteinExistence type="inferred from homology"/>